<protein>
    <submittedName>
        <fullName evidence="1">Uncharacterized protein</fullName>
    </submittedName>
</protein>
<proteinExistence type="predicted"/>
<name>A0A6C0HW06_9ZZZZ</name>
<accession>A0A6C0HW06</accession>
<sequence length="126" mass="15286">MTTDRIKNINNFIDSILSQEEWDNDYNKRIDFLINKYIKQLTKFNYIIKDEIDSLKMGGYVKYINDMDELIWAGALYKIDSNYIYTIKDNQIIKINKFKNIIFYKNHITQQDKTRDIFITSLDKYK</sequence>
<dbReference type="AlphaFoldDB" id="A0A6C0HW06"/>
<organism evidence="1">
    <name type="scientific">viral metagenome</name>
    <dbReference type="NCBI Taxonomy" id="1070528"/>
    <lineage>
        <taxon>unclassified sequences</taxon>
        <taxon>metagenomes</taxon>
        <taxon>organismal metagenomes</taxon>
    </lineage>
</organism>
<evidence type="ECO:0000313" key="1">
    <source>
        <dbReference type="EMBL" id="QHT84674.1"/>
    </source>
</evidence>
<dbReference type="EMBL" id="MN740023">
    <property type="protein sequence ID" value="QHT84674.1"/>
    <property type="molecule type" value="Genomic_DNA"/>
</dbReference>
<reference evidence="1" key="1">
    <citation type="journal article" date="2020" name="Nature">
        <title>Giant virus diversity and host interactions through global metagenomics.</title>
        <authorList>
            <person name="Schulz F."/>
            <person name="Roux S."/>
            <person name="Paez-Espino D."/>
            <person name="Jungbluth S."/>
            <person name="Walsh D.A."/>
            <person name="Denef V.J."/>
            <person name="McMahon K.D."/>
            <person name="Konstantinidis K.T."/>
            <person name="Eloe-Fadrosh E.A."/>
            <person name="Kyrpides N.C."/>
            <person name="Woyke T."/>
        </authorList>
    </citation>
    <scope>NUCLEOTIDE SEQUENCE</scope>
    <source>
        <strain evidence="1">GVMAG-M-3300023184-177</strain>
    </source>
</reference>